<dbReference type="InterPro" id="IPR013096">
    <property type="entry name" value="Cupin_2"/>
</dbReference>
<dbReference type="Pfam" id="PF07883">
    <property type="entry name" value="Cupin_2"/>
    <property type="match status" value="1"/>
</dbReference>
<dbReference type="PANTHER" id="PTHR43346">
    <property type="entry name" value="LIGAND BINDING DOMAIN PROTEIN, PUTATIVE (AFU_ORTHOLOGUE AFUA_6G14370)-RELATED"/>
    <property type="match status" value="1"/>
</dbReference>
<proteinExistence type="predicted"/>
<dbReference type="InterPro" id="IPR052538">
    <property type="entry name" value="Flavonoid_dioxygenase-like"/>
</dbReference>
<dbReference type="RefSeq" id="WP_204917236.1">
    <property type="nucleotide sequence ID" value="NZ_BAAAQP010000002.1"/>
</dbReference>
<gene>
    <name evidence="3" type="ORF">JOE57_001647</name>
</gene>
<keyword evidence="4" id="KW-1185">Reference proteome</keyword>
<dbReference type="Proteomes" id="UP000704762">
    <property type="component" value="Unassembled WGS sequence"/>
</dbReference>
<dbReference type="PANTHER" id="PTHR43346:SF1">
    <property type="entry name" value="QUERCETIN 2,3-DIOXYGENASE-RELATED"/>
    <property type="match status" value="1"/>
</dbReference>
<dbReference type="SUPFAM" id="SSF51182">
    <property type="entry name" value="RmlC-like cupins"/>
    <property type="match status" value="1"/>
</dbReference>
<dbReference type="Gene3D" id="2.60.120.10">
    <property type="entry name" value="Jelly Rolls"/>
    <property type="match status" value="1"/>
</dbReference>
<dbReference type="InterPro" id="IPR014710">
    <property type="entry name" value="RmlC-like_jellyroll"/>
</dbReference>
<dbReference type="EMBL" id="JAFBCF010000001">
    <property type="protein sequence ID" value="MBM7798726.1"/>
    <property type="molecule type" value="Genomic_DNA"/>
</dbReference>
<evidence type="ECO:0000313" key="4">
    <source>
        <dbReference type="Proteomes" id="UP000704762"/>
    </source>
</evidence>
<organism evidence="3 4">
    <name type="scientific">Microlunatus panaciterrae</name>
    <dbReference type="NCBI Taxonomy" id="400768"/>
    <lineage>
        <taxon>Bacteria</taxon>
        <taxon>Bacillati</taxon>
        <taxon>Actinomycetota</taxon>
        <taxon>Actinomycetes</taxon>
        <taxon>Propionibacteriales</taxon>
        <taxon>Propionibacteriaceae</taxon>
        <taxon>Microlunatus</taxon>
    </lineage>
</organism>
<feature type="domain" description="Cupin type-2" evidence="2">
    <location>
        <begin position="39"/>
        <end position="114"/>
    </location>
</feature>
<comment type="caution">
    <text evidence="3">The sequence shown here is derived from an EMBL/GenBank/DDBJ whole genome shotgun (WGS) entry which is preliminary data.</text>
</comment>
<dbReference type="CDD" id="cd02223">
    <property type="entry name" value="cupin_Bh2720-like"/>
    <property type="match status" value="1"/>
</dbReference>
<evidence type="ECO:0000259" key="2">
    <source>
        <dbReference type="Pfam" id="PF07883"/>
    </source>
</evidence>
<dbReference type="InterPro" id="IPR011051">
    <property type="entry name" value="RmlC_Cupin_sf"/>
</dbReference>
<reference evidence="3 4" key="1">
    <citation type="submission" date="2021-01" db="EMBL/GenBank/DDBJ databases">
        <title>Sequencing the genomes of 1000 actinobacteria strains.</title>
        <authorList>
            <person name="Klenk H.-P."/>
        </authorList>
    </citation>
    <scope>NUCLEOTIDE SEQUENCE [LARGE SCALE GENOMIC DNA]</scope>
    <source>
        <strain evidence="3 4">DSM 18662</strain>
    </source>
</reference>
<evidence type="ECO:0000256" key="1">
    <source>
        <dbReference type="SAM" id="MobiDB-lite"/>
    </source>
</evidence>
<evidence type="ECO:0000313" key="3">
    <source>
        <dbReference type="EMBL" id="MBM7798726.1"/>
    </source>
</evidence>
<sequence length="158" mass="17304">MTVKDIGPEPQSFDLESATLENTNYRAVAWSGRYLQLTLMSIPVGEDIGLEAHPETDQFLRLDAGRGRVQMGPTKDQLHVDQEVEDGWAILVPAGTWHNVTNIGDEPLRLYTVYAPVHHASGKVQATASDAQHDEQSGTDEPPSWSVQPAQQPPDGHA</sequence>
<accession>A0ABS2RIA3</accession>
<feature type="region of interest" description="Disordered" evidence="1">
    <location>
        <begin position="123"/>
        <end position="158"/>
    </location>
</feature>
<protein>
    <submittedName>
        <fullName evidence="3">Mannose-6-phosphate isomerase-like protein (Cupin superfamily)</fullName>
    </submittedName>
</protein>
<name>A0ABS2RIA3_9ACTN</name>